<dbReference type="Proteomes" id="UP000287224">
    <property type="component" value="Unassembled WGS sequence"/>
</dbReference>
<accession>A0A401ZLV5</accession>
<dbReference type="InterPro" id="IPR013096">
    <property type="entry name" value="Cupin_2"/>
</dbReference>
<gene>
    <name evidence="3" type="ORF">KDAU_51980</name>
</gene>
<dbReference type="OrthoDB" id="122936at2"/>
<evidence type="ECO:0000256" key="1">
    <source>
        <dbReference type="ARBA" id="ARBA00022723"/>
    </source>
</evidence>
<dbReference type="GO" id="GO:0046872">
    <property type="term" value="F:metal ion binding"/>
    <property type="evidence" value="ECO:0007669"/>
    <property type="project" value="UniProtKB-KW"/>
</dbReference>
<dbReference type="PANTHER" id="PTHR35848:SF6">
    <property type="entry name" value="CUPIN TYPE-2 DOMAIN-CONTAINING PROTEIN"/>
    <property type="match status" value="1"/>
</dbReference>
<sequence length="112" mass="12671">MHYIIPKEELRFSETTFRFQGGEYGGVAGSFIWVCMPPGQGSKLHRHPYQEVFVLQEGQVTFTIGDTRREISAGNVVVAPANTPHKFTNTGTEPLQMISFHPSSHFIQEYLE</sequence>
<name>A0A401ZLV5_9CHLR</name>
<evidence type="ECO:0000259" key="2">
    <source>
        <dbReference type="Pfam" id="PF07883"/>
    </source>
</evidence>
<dbReference type="Pfam" id="PF07883">
    <property type="entry name" value="Cupin_2"/>
    <property type="match status" value="1"/>
</dbReference>
<keyword evidence="1" id="KW-0479">Metal-binding</keyword>
<keyword evidence="4" id="KW-1185">Reference proteome</keyword>
<dbReference type="PANTHER" id="PTHR35848">
    <property type="entry name" value="OXALATE-BINDING PROTEIN"/>
    <property type="match status" value="1"/>
</dbReference>
<reference evidence="4" key="1">
    <citation type="submission" date="2018-12" db="EMBL/GenBank/DDBJ databases">
        <title>Tengunoibacter tsumagoiensis gen. nov., sp. nov., Dictyobacter kobayashii sp. nov., D. alpinus sp. nov., and D. joshuensis sp. nov. and description of Dictyobacteraceae fam. nov. within the order Ktedonobacterales isolated from Tengu-no-mugimeshi.</title>
        <authorList>
            <person name="Wang C.M."/>
            <person name="Zheng Y."/>
            <person name="Sakai Y."/>
            <person name="Toyoda A."/>
            <person name="Minakuchi Y."/>
            <person name="Abe K."/>
            <person name="Yokota A."/>
            <person name="Yabe S."/>
        </authorList>
    </citation>
    <scope>NUCLEOTIDE SEQUENCE [LARGE SCALE GENOMIC DNA]</scope>
    <source>
        <strain evidence="4">S-27</strain>
    </source>
</reference>
<dbReference type="SUPFAM" id="SSF51182">
    <property type="entry name" value="RmlC-like cupins"/>
    <property type="match status" value="1"/>
</dbReference>
<proteinExistence type="predicted"/>
<protein>
    <submittedName>
        <fullName evidence="3">Cupin</fullName>
    </submittedName>
</protein>
<dbReference type="InterPro" id="IPR011051">
    <property type="entry name" value="RmlC_Cupin_sf"/>
</dbReference>
<dbReference type="AlphaFoldDB" id="A0A401ZLV5"/>
<dbReference type="EMBL" id="BIFQ01000002">
    <property type="protein sequence ID" value="GCE07869.1"/>
    <property type="molecule type" value="Genomic_DNA"/>
</dbReference>
<evidence type="ECO:0000313" key="4">
    <source>
        <dbReference type="Proteomes" id="UP000287224"/>
    </source>
</evidence>
<comment type="caution">
    <text evidence="3">The sequence shown here is derived from an EMBL/GenBank/DDBJ whole genome shotgun (WGS) entry which is preliminary data.</text>
</comment>
<organism evidence="3 4">
    <name type="scientific">Dictyobacter aurantiacus</name>
    <dbReference type="NCBI Taxonomy" id="1936993"/>
    <lineage>
        <taxon>Bacteria</taxon>
        <taxon>Bacillati</taxon>
        <taxon>Chloroflexota</taxon>
        <taxon>Ktedonobacteria</taxon>
        <taxon>Ktedonobacterales</taxon>
        <taxon>Dictyobacteraceae</taxon>
        <taxon>Dictyobacter</taxon>
    </lineage>
</organism>
<dbReference type="InterPro" id="IPR051610">
    <property type="entry name" value="GPI/OXD"/>
</dbReference>
<dbReference type="Gene3D" id="2.60.120.10">
    <property type="entry name" value="Jelly Rolls"/>
    <property type="match status" value="1"/>
</dbReference>
<feature type="domain" description="Cupin type-2" evidence="2">
    <location>
        <begin position="33"/>
        <end position="99"/>
    </location>
</feature>
<dbReference type="InterPro" id="IPR014710">
    <property type="entry name" value="RmlC-like_jellyroll"/>
</dbReference>
<evidence type="ECO:0000313" key="3">
    <source>
        <dbReference type="EMBL" id="GCE07869.1"/>
    </source>
</evidence>